<feature type="domain" description="POTRA" evidence="13">
    <location>
        <begin position="198"/>
        <end position="266"/>
    </location>
</feature>
<dbReference type="Pfam" id="PF07244">
    <property type="entry name" value="POTRA"/>
    <property type="match status" value="1"/>
</dbReference>
<dbReference type="EMBL" id="JBEPIJ010000015">
    <property type="protein sequence ID" value="MES0874801.1"/>
    <property type="molecule type" value="Genomic_DNA"/>
</dbReference>
<comment type="similarity">
    <text evidence="2">Belongs to the TamA family.</text>
</comment>
<dbReference type="InterPro" id="IPR010827">
    <property type="entry name" value="BamA/TamA_POTRA"/>
</dbReference>
<evidence type="ECO:0000259" key="14">
    <source>
        <dbReference type="Pfam" id="PF17243"/>
    </source>
</evidence>
<evidence type="ECO:0000256" key="8">
    <source>
        <dbReference type="ARBA" id="ARBA00023237"/>
    </source>
</evidence>
<evidence type="ECO:0000256" key="11">
    <source>
        <dbReference type="SAM" id="SignalP"/>
    </source>
</evidence>
<name>A0ABV2AD32_9GAMM</name>
<evidence type="ECO:0000256" key="1">
    <source>
        <dbReference type="ARBA" id="ARBA00004442"/>
    </source>
</evidence>
<dbReference type="RefSeq" id="WP_352890185.1">
    <property type="nucleotide sequence ID" value="NZ_JBEPIJ010000015.1"/>
</dbReference>
<keyword evidence="5" id="KW-0812">Transmembrane</keyword>
<dbReference type="PANTHER" id="PTHR12815:SF47">
    <property type="entry name" value="TRANSLOCATION AND ASSEMBLY MODULE SUBUNIT TAMA"/>
    <property type="match status" value="1"/>
</dbReference>
<evidence type="ECO:0000313" key="15">
    <source>
        <dbReference type="EMBL" id="MES0874801.1"/>
    </source>
</evidence>
<evidence type="ECO:0000256" key="3">
    <source>
        <dbReference type="ARBA" id="ARBA00015419"/>
    </source>
</evidence>
<gene>
    <name evidence="15" type="ORF">ABSH63_12425</name>
</gene>
<comment type="subcellular location">
    <subcellularLocation>
        <location evidence="1">Cell outer membrane</location>
    </subcellularLocation>
</comment>
<evidence type="ECO:0000256" key="4">
    <source>
        <dbReference type="ARBA" id="ARBA00022452"/>
    </source>
</evidence>
<evidence type="ECO:0000256" key="7">
    <source>
        <dbReference type="ARBA" id="ARBA00023136"/>
    </source>
</evidence>
<feature type="domain" description="Bacterial surface antigen (D15)" evidence="12">
    <location>
        <begin position="333"/>
        <end position="580"/>
    </location>
</feature>
<sequence length="585" mass="64246">MARSHPGHLPGRLGLAALLLASAAAHADIDVRVSGLDGELLTNVNQRLGIRADAKREDLDVALVEALHRQAFEDIRVALQPYGYYNPVIDGRLQGEAPEWRARYRVDPGPRTVIDSVELRIDGEGSAELQPQREAILQRLRAGEPLRHTRYDDAKKALSSAAYARGYLDARFTRAQMRVLADENLARILLHFDTGRRYRFGAVSIEQEVLDADVVERYVTIEPGAVYDPQKLLDTQFALSDLGYFASLEILPQRESAEDGVVPIVIRTTPRARTLYNFGVGYGTDTGARIGAGAEVRRFNRRGHTGKLETRLSEVKNTARGEYRIPVGSVIGETLALAAELTTERLEDGESQKWGTELSLSRTPGDWQRKLYIGFTHEESELGSTRQRADLLTPGVALTRNELDDPIYTRRGWSLFVDVHGAVRDVLSPTSFVSSRAIVRGVLPLGERARLLGRAEYGANLVEAFGELPASQRFFAGGDQSVRGYAYQSIGPRDEQGAVIGGKFVNTYSIEVETRIWNDWGAALFYDLGGADDDPAPKLLQGIGAGLRYRAPVGSVQVDLAHPLDDRDGGSGSGVRLHLGVRVGL</sequence>
<dbReference type="InterPro" id="IPR039910">
    <property type="entry name" value="D15-like"/>
</dbReference>
<comment type="caution">
    <text evidence="15">The sequence shown here is derived from an EMBL/GenBank/DDBJ whole genome shotgun (WGS) entry which is preliminary data.</text>
</comment>
<keyword evidence="6 11" id="KW-0732">Signal</keyword>
<keyword evidence="4" id="KW-1134">Transmembrane beta strand</keyword>
<keyword evidence="16" id="KW-1185">Reference proteome</keyword>
<dbReference type="Pfam" id="PF01103">
    <property type="entry name" value="Omp85"/>
    <property type="match status" value="1"/>
</dbReference>
<organism evidence="15 16">
    <name type="scientific">Sinimarinibacterium thermocellulolyticum</name>
    <dbReference type="NCBI Taxonomy" id="3170016"/>
    <lineage>
        <taxon>Bacteria</taxon>
        <taxon>Pseudomonadati</taxon>
        <taxon>Pseudomonadota</taxon>
        <taxon>Gammaproteobacteria</taxon>
        <taxon>Nevskiales</taxon>
        <taxon>Nevskiaceae</taxon>
        <taxon>Sinimarinibacterium</taxon>
    </lineage>
</organism>
<dbReference type="Pfam" id="PF17243">
    <property type="entry name" value="POTRA_TamA_1"/>
    <property type="match status" value="1"/>
</dbReference>
<keyword evidence="8" id="KW-0998">Cell outer membrane</keyword>
<keyword evidence="7" id="KW-0472">Membrane</keyword>
<proteinExistence type="inferred from homology"/>
<dbReference type="InterPro" id="IPR035243">
    <property type="entry name" value="TamA_POTRA_Dom_1"/>
</dbReference>
<evidence type="ECO:0000256" key="10">
    <source>
        <dbReference type="ARBA" id="ARBA00093548"/>
    </source>
</evidence>
<feature type="domain" description="TamA POTRA" evidence="14">
    <location>
        <begin position="30"/>
        <end position="108"/>
    </location>
</feature>
<comment type="subunit">
    <text evidence="10">Interacts with TamB to form the translocation and assembly module (TAM).</text>
</comment>
<dbReference type="Gene3D" id="2.40.160.50">
    <property type="entry name" value="membrane protein fhac: a member of the omp85/tpsb transporter family"/>
    <property type="match status" value="1"/>
</dbReference>
<evidence type="ECO:0000259" key="13">
    <source>
        <dbReference type="Pfam" id="PF07244"/>
    </source>
</evidence>
<dbReference type="Proteomes" id="UP001465331">
    <property type="component" value="Unassembled WGS sequence"/>
</dbReference>
<feature type="signal peptide" evidence="11">
    <location>
        <begin position="1"/>
        <end position="27"/>
    </location>
</feature>
<evidence type="ECO:0000256" key="9">
    <source>
        <dbReference type="ARBA" id="ARBA00033063"/>
    </source>
</evidence>
<evidence type="ECO:0000256" key="2">
    <source>
        <dbReference type="ARBA" id="ARBA00010248"/>
    </source>
</evidence>
<evidence type="ECO:0000259" key="12">
    <source>
        <dbReference type="Pfam" id="PF01103"/>
    </source>
</evidence>
<feature type="chain" id="PRO_5045374881" description="Translocation and assembly module subunit TamA" evidence="11">
    <location>
        <begin position="28"/>
        <end position="585"/>
    </location>
</feature>
<reference evidence="15 16" key="1">
    <citation type="submission" date="2024-06" db="EMBL/GenBank/DDBJ databases">
        <authorList>
            <person name="Li Z."/>
            <person name="Jiang Y."/>
        </authorList>
    </citation>
    <scope>NUCLEOTIDE SEQUENCE [LARGE SCALE GENOMIC DNA]</scope>
    <source>
        <strain evidence="15 16">HSW-8</strain>
    </source>
</reference>
<dbReference type="InterPro" id="IPR000184">
    <property type="entry name" value="Bac_surfAg_D15"/>
</dbReference>
<accession>A0ABV2AD32</accession>
<protein>
    <recommendedName>
        <fullName evidence="3">Translocation and assembly module subunit TamA</fullName>
    </recommendedName>
    <alternativeName>
        <fullName evidence="9">Autotransporter assembly factor TamA</fullName>
    </alternativeName>
</protein>
<evidence type="ECO:0000256" key="6">
    <source>
        <dbReference type="ARBA" id="ARBA00022729"/>
    </source>
</evidence>
<evidence type="ECO:0000313" key="16">
    <source>
        <dbReference type="Proteomes" id="UP001465331"/>
    </source>
</evidence>
<dbReference type="Gene3D" id="3.10.20.310">
    <property type="entry name" value="membrane protein fhac"/>
    <property type="match status" value="3"/>
</dbReference>
<dbReference type="PANTHER" id="PTHR12815">
    <property type="entry name" value="SORTING AND ASSEMBLY MACHINERY SAMM50 PROTEIN FAMILY MEMBER"/>
    <property type="match status" value="1"/>
</dbReference>
<evidence type="ECO:0000256" key="5">
    <source>
        <dbReference type="ARBA" id="ARBA00022692"/>
    </source>
</evidence>